<dbReference type="CDD" id="cd04301">
    <property type="entry name" value="NAT_SF"/>
    <property type="match status" value="1"/>
</dbReference>
<evidence type="ECO:0000256" key="8">
    <source>
        <dbReference type="ARBA" id="ARBA00026144"/>
    </source>
</evidence>
<dbReference type="PANTHER" id="PTHR14744:SF15">
    <property type="entry name" value="N-ALPHA-ACETYLTRANSFERASE 60"/>
    <property type="match status" value="1"/>
</dbReference>
<dbReference type="InterPro" id="IPR000182">
    <property type="entry name" value="GNAT_dom"/>
</dbReference>
<dbReference type="Gene3D" id="3.40.630.30">
    <property type="match status" value="1"/>
</dbReference>
<evidence type="ECO:0000256" key="3">
    <source>
        <dbReference type="ARBA" id="ARBA00022829"/>
    </source>
</evidence>
<dbReference type="WBParaSite" id="MCU_008672-RA">
    <property type="protein sequence ID" value="MCU_008672-RA"/>
    <property type="gene ID" value="MCU_008672"/>
</dbReference>
<dbReference type="InterPro" id="IPR016181">
    <property type="entry name" value="Acyl_CoA_acyltransferase"/>
</dbReference>
<comment type="catalytic activity">
    <reaction evidence="10">
        <text>N-terminal L-methionyl-[transmembrane protein] + acetyl-CoA = N-terminal N(alpha)-acetyl-L-methionyl-[transmembrane protein] + CoA + H(+)</text>
        <dbReference type="Rhea" id="RHEA:50604"/>
        <dbReference type="Rhea" id="RHEA-COMP:12745"/>
        <dbReference type="Rhea" id="RHEA-COMP:12746"/>
        <dbReference type="ChEBI" id="CHEBI:15378"/>
        <dbReference type="ChEBI" id="CHEBI:57287"/>
        <dbReference type="ChEBI" id="CHEBI:57288"/>
        <dbReference type="ChEBI" id="CHEBI:64731"/>
        <dbReference type="ChEBI" id="CHEBI:133414"/>
        <dbReference type="EC" id="2.3.1.259"/>
    </reaction>
</comment>
<evidence type="ECO:0000259" key="11">
    <source>
        <dbReference type="Pfam" id="PF00583"/>
    </source>
</evidence>
<organism evidence="12">
    <name type="scientific">Mesocestoides corti</name>
    <name type="common">Flatworm</name>
    <dbReference type="NCBI Taxonomy" id="53468"/>
    <lineage>
        <taxon>Eukaryota</taxon>
        <taxon>Metazoa</taxon>
        <taxon>Spiralia</taxon>
        <taxon>Lophotrochozoa</taxon>
        <taxon>Platyhelminthes</taxon>
        <taxon>Cestoda</taxon>
        <taxon>Eucestoda</taxon>
        <taxon>Cyclophyllidea</taxon>
        <taxon>Mesocestoididae</taxon>
        <taxon>Mesocestoides</taxon>
    </lineage>
</organism>
<dbReference type="InterPro" id="IPR045141">
    <property type="entry name" value="NAA60-like"/>
</dbReference>
<dbReference type="GO" id="GO:0007059">
    <property type="term" value="P:chromosome segregation"/>
    <property type="evidence" value="ECO:0007669"/>
    <property type="project" value="UniProtKB-KW"/>
</dbReference>
<proteinExistence type="inferred from homology"/>
<dbReference type="AlphaFoldDB" id="A0A5K3FL19"/>
<reference evidence="12" key="1">
    <citation type="submission" date="2019-11" db="UniProtKB">
        <authorList>
            <consortium name="WormBaseParasite"/>
        </authorList>
    </citation>
    <scope>IDENTIFICATION</scope>
</reference>
<sequence length="152" mass="16897">MSDVAGAIELRFARRNDIRSIQRLCSECFPVHYPDSWYADLVSTAKYLTILATLPMRTSTGERESSVVGMIVAEYRTLSSCKVIDRTIIHPRLATKSFVMYILSLGVTSQFRNCGIASLLLSVVLNHAKLQSRGVDVTSPPFRCLPALAQPF</sequence>
<keyword evidence="4" id="KW-0156">Chromatin regulator</keyword>
<accession>A0A5K3FL19</accession>
<dbReference type="EC" id="2.3.1.259" evidence="7"/>
<evidence type="ECO:0000256" key="1">
    <source>
        <dbReference type="ARBA" id="ARBA00013184"/>
    </source>
</evidence>
<dbReference type="GO" id="GO:0000139">
    <property type="term" value="C:Golgi membrane"/>
    <property type="evidence" value="ECO:0007669"/>
    <property type="project" value="TreeGrafter"/>
</dbReference>
<dbReference type="GO" id="GO:0004402">
    <property type="term" value="F:histone acetyltransferase activity"/>
    <property type="evidence" value="ECO:0007669"/>
    <property type="project" value="TreeGrafter"/>
</dbReference>
<dbReference type="Pfam" id="PF00583">
    <property type="entry name" value="Acetyltransf_1"/>
    <property type="match status" value="1"/>
</dbReference>
<evidence type="ECO:0000256" key="5">
    <source>
        <dbReference type="ARBA" id="ARBA00023315"/>
    </source>
</evidence>
<name>A0A5K3FL19_MESCO</name>
<protein>
    <recommendedName>
        <fullName evidence="8">N-alpha-acetyltransferase 60</fullName>
        <ecNumber evidence="7">2.3.1.259</ecNumber>
        <ecNumber evidence="1">2.3.1.48</ecNumber>
    </recommendedName>
</protein>
<dbReference type="PANTHER" id="PTHR14744">
    <property type="entry name" value="N-ALPHA-ACETYLTRANSFERASE 60"/>
    <property type="match status" value="1"/>
</dbReference>
<evidence type="ECO:0000313" key="12">
    <source>
        <dbReference type="WBParaSite" id="MCU_008672-RA"/>
    </source>
</evidence>
<evidence type="ECO:0000256" key="4">
    <source>
        <dbReference type="ARBA" id="ARBA00022853"/>
    </source>
</evidence>
<dbReference type="SUPFAM" id="SSF55729">
    <property type="entry name" value="Acyl-CoA N-acyltransferases (Nat)"/>
    <property type="match status" value="1"/>
</dbReference>
<evidence type="ECO:0000256" key="10">
    <source>
        <dbReference type="ARBA" id="ARBA00048848"/>
    </source>
</evidence>
<evidence type="ECO:0000256" key="9">
    <source>
        <dbReference type="ARBA" id="ARBA00048017"/>
    </source>
</evidence>
<keyword evidence="3" id="KW-0159">Chromosome partition</keyword>
<comment type="catalytic activity">
    <reaction evidence="9">
        <text>L-lysyl-[protein] + acetyl-CoA = N(6)-acetyl-L-lysyl-[protein] + CoA + H(+)</text>
        <dbReference type="Rhea" id="RHEA:45948"/>
        <dbReference type="Rhea" id="RHEA-COMP:9752"/>
        <dbReference type="Rhea" id="RHEA-COMP:10731"/>
        <dbReference type="ChEBI" id="CHEBI:15378"/>
        <dbReference type="ChEBI" id="CHEBI:29969"/>
        <dbReference type="ChEBI" id="CHEBI:57287"/>
        <dbReference type="ChEBI" id="CHEBI:57288"/>
        <dbReference type="ChEBI" id="CHEBI:61930"/>
        <dbReference type="EC" id="2.3.1.48"/>
    </reaction>
</comment>
<dbReference type="GO" id="GO:0120518">
    <property type="term" value="F:protein N-terminal-methionine acetyltransferase activity"/>
    <property type="evidence" value="ECO:0007669"/>
    <property type="project" value="UniProtKB-EC"/>
</dbReference>
<evidence type="ECO:0000256" key="2">
    <source>
        <dbReference type="ARBA" id="ARBA00022679"/>
    </source>
</evidence>
<keyword evidence="5" id="KW-0012">Acyltransferase</keyword>
<feature type="domain" description="N-acetyltransferase" evidence="11">
    <location>
        <begin position="20"/>
        <end position="131"/>
    </location>
</feature>
<dbReference type="EC" id="2.3.1.48" evidence="1"/>
<evidence type="ECO:0000256" key="6">
    <source>
        <dbReference type="ARBA" id="ARBA00025774"/>
    </source>
</evidence>
<evidence type="ECO:0000256" key="7">
    <source>
        <dbReference type="ARBA" id="ARBA00026111"/>
    </source>
</evidence>
<comment type="similarity">
    <text evidence="6">Belongs to the acetyltransferase family. NAA60 subfamily.</text>
</comment>
<keyword evidence="2" id="KW-0808">Transferase</keyword>